<gene>
    <name evidence="1" type="ORF">FRD01_00460</name>
</gene>
<evidence type="ECO:0000313" key="1">
    <source>
        <dbReference type="EMBL" id="QED25757.1"/>
    </source>
</evidence>
<accession>A0A5B8XL01</accession>
<protein>
    <submittedName>
        <fullName evidence="1">Uncharacterized protein</fullName>
    </submittedName>
</protein>
<organism evidence="1 2">
    <name type="scientific">Microvenator marinus</name>
    <dbReference type="NCBI Taxonomy" id="2600177"/>
    <lineage>
        <taxon>Bacteria</taxon>
        <taxon>Deltaproteobacteria</taxon>
        <taxon>Bradymonadales</taxon>
        <taxon>Microvenatoraceae</taxon>
        <taxon>Microvenator</taxon>
    </lineage>
</organism>
<dbReference type="EMBL" id="CP042467">
    <property type="protein sequence ID" value="QED25757.1"/>
    <property type="molecule type" value="Genomic_DNA"/>
</dbReference>
<dbReference type="RefSeq" id="WP_146956611.1">
    <property type="nucleotide sequence ID" value="NZ_CP042467.1"/>
</dbReference>
<sequence length="133" mass="14544">MGNPYLSPNGFYFEILSGAGQYQIHNLTNIGNAIYIPGQVTVIELPQPANEVRFVLTGGGSFNFTAYDVNSTPVWWESHEVYGTAQAVHLSGTDIFHIVVSHTVSEASCDLDYGEPFIGQLEACETNFGHLCQ</sequence>
<name>A0A5B8XL01_9DELT</name>
<reference evidence="1 2" key="1">
    <citation type="submission" date="2019-08" db="EMBL/GenBank/DDBJ databases">
        <authorList>
            <person name="Liang Q."/>
        </authorList>
    </citation>
    <scope>NUCLEOTIDE SEQUENCE [LARGE SCALE GENOMIC DNA]</scope>
    <source>
        <strain evidence="1 2">V1718</strain>
    </source>
</reference>
<dbReference type="KEGG" id="bbae:FRD01_00460"/>
<keyword evidence="2" id="KW-1185">Reference proteome</keyword>
<dbReference type="AlphaFoldDB" id="A0A5B8XL01"/>
<evidence type="ECO:0000313" key="2">
    <source>
        <dbReference type="Proteomes" id="UP000321595"/>
    </source>
</evidence>
<dbReference type="Proteomes" id="UP000321595">
    <property type="component" value="Chromosome"/>
</dbReference>
<proteinExistence type="predicted"/>